<dbReference type="AlphaFoldDB" id="A0A7J7HI01"/>
<dbReference type="Pfam" id="PF03018">
    <property type="entry name" value="Dirigent"/>
    <property type="match status" value="1"/>
</dbReference>
<comment type="subunit">
    <text evidence="1">Homodimer.</text>
</comment>
<reference evidence="2 3" key="2">
    <citation type="submission" date="2020-07" db="EMBL/GenBank/DDBJ databases">
        <title>Genome assembly of wild tea tree DASZ reveals pedigree and selection history of tea varieties.</title>
        <authorList>
            <person name="Zhang W."/>
        </authorList>
    </citation>
    <scope>NUCLEOTIDE SEQUENCE [LARGE SCALE GENOMIC DNA]</scope>
    <source>
        <strain evidence="3">cv. G240</strain>
        <tissue evidence="2">Leaf</tissue>
    </source>
</reference>
<dbReference type="PANTHER" id="PTHR21495">
    <property type="entry name" value="NUCLEOPORIN-RELATED"/>
    <property type="match status" value="1"/>
</dbReference>
<keyword evidence="3" id="KW-1185">Reference proteome</keyword>
<keyword evidence="1" id="KW-0732">Signal</keyword>
<comment type="caution">
    <text evidence="2">The sequence shown here is derived from an EMBL/GenBank/DDBJ whole genome shotgun (WGS) entry which is preliminary data.</text>
</comment>
<comment type="function">
    <text evidence="1">Dirigent proteins impart stereoselectivity on the phenoxy radical-coupling reaction, yielding optically active lignans from two molecules of coniferyl alcohol in the biosynthesis of lignans, flavonolignans, and alkaloids and thus plays a central role in plant secondary metabolism.</text>
</comment>
<dbReference type="GO" id="GO:0048046">
    <property type="term" value="C:apoplast"/>
    <property type="evidence" value="ECO:0007669"/>
    <property type="project" value="UniProtKB-SubCell"/>
</dbReference>
<protein>
    <recommendedName>
        <fullName evidence="1">Dirigent protein</fullName>
    </recommendedName>
</protein>
<feature type="chain" id="PRO_5029937690" description="Dirigent protein" evidence="1">
    <location>
        <begin position="17"/>
        <end position="113"/>
    </location>
</feature>
<keyword evidence="1" id="KW-0052">Apoplast</keyword>
<evidence type="ECO:0000256" key="1">
    <source>
        <dbReference type="RuleBase" id="RU363099"/>
    </source>
</evidence>
<dbReference type="InterPro" id="IPR004265">
    <property type="entry name" value="Dirigent"/>
</dbReference>
<name>A0A7J7HI01_CAMSI</name>
<keyword evidence="1" id="KW-0964">Secreted</keyword>
<feature type="signal peptide" evidence="1">
    <location>
        <begin position="1"/>
        <end position="16"/>
    </location>
</feature>
<dbReference type="EMBL" id="JACBKZ010000004">
    <property type="protein sequence ID" value="KAF5951546.1"/>
    <property type="molecule type" value="Genomic_DNA"/>
</dbReference>
<proteinExistence type="inferred from homology"/>
<comment type="subcellular location">
    <subcellularLocation>
        <location evidence="1">Secreted</location>
        <location evidence="1">Extracellular space</location>
        <location evidence="1">Apoplast</location>
    </subcellularLocation>
</comment>
<evidence type="ECO:0000313" key="3">
    <source>
        <dbReference type="Proteomes" id="UP000593564"/>
    </source>
</evidence>
<accession>A0A7J7HI01</accession>
<sequence length="113" mass="12634">MVKLGIFVMLYSIAIAMKVVCGIAESLKEGEQWFRDKISTNKAEQKVTKLHFYFQEFRGYTTDVVAQANSSATSPTFFGATFMMDDPLTVGPSQTSKETSTMEALSLFWPPTQ</sequence>
<comment type="similarity">
    <text evidence="1">Belongs to the plant dirigent protein family.</text>
</comment>
<dbReference type="Proteomes" id="UP000593564">
    <property type="component" value="Unassembled WGS sequence"/>
</dbReference>
<gene>
    <name evidence="2" type="ORF">HYC85_009490</name>
</gene>
<reference evidence="3" key="1">
    <citation type="journal article" date="2020" name="Nat. Commun.">
        <title>Genome assembly of wild tea tree DASZ reveals pedigree and selection history of tea varieties.</title>
        <authorList>
            <person name="Zhang W."/>
            <person name="Zhang Y."/>
            <person name="Qiu H."/>
            <person name="Guo Y."/>
            <person name="Wan H."/>
            <person name="Zhang X."/>
            <person name="Scossa F."/>
            <person name="Alseekh S."/>
            <person name="Zhang Q."/>
            <person name="Wang P."/>
            <person name="Xu L."/>
            <person name="Schmidt M.H."/>
            <person name="Jia X."/>
            <person name="Li D."/>
            <person name="Zhu A."/>
            <person name="Guo F."/>
            <person name="Chen W."/>
            <person name="Ni D."/>
            <person name="Usadel B."/>
            <person name="Fernie A.R."/>
            <person name="Wen W."/>
        </authorList>
    </citation>
    <scope>NUCLEOTIDE SEQUENCE [LARGE SCALE GENOMIC DNA]</scope>
    <source>
        <strain evidence="3">cv. G240</strain>
    </source>
</reference>
<evidence type="ECO:0000313" key="2">
    <source>
        <dbReference type="EMBL" id="KAF5951546.1"/>
    </source>
</evidence>
<organism evidence="2 3">
    <name type="scientific">Camellia sinensis</name>
    <name type="common">Tea plant</name>
    <name type="synonym">Thea sinensis</name>
    <dbReference type="NCBI Taxonomy" id="4442"/>
    <lineage>
        <taxon>Eukaryota</taxon>
        <taxon>Viridiplantae</taxon>
        <taxon>Streptophyta</taxon>
        <taxon>Embryophyta</taxon>
        <taxon>Tracheophyta</taxon>
        <taxon>Spermatophyta</taxon>
        <taxon>Magnoliopsida</taxon>
        <taxon>eudicotyledons</taxon>
        <taxon>Gunneridae</taxon>
        <taxon>Pentapetalae</taxon>
        <taxon>asterids</taxon>
        <taxon>Ericales</taxon>
        <taxon>Theaceae</taxon>
        <taxon>Camellia</taxon>
    </lineage>
</organism>